<dbReference type="PANTHER" id="PTHR43031">
    <property type="entry name" value="FAD-DEPENDENT OXIDOREDUCTASE"/>
    <property type="match status" value="1"/>
</dbReference>
<dbReference type="InterPro" id="IPR050229">
    <property type="entry name" value="GlpE_sulfurtransferase"/>
</dbReference>
<name>A0A8J7FN05_9NEIS</name>
<dbReference type="InterPro" id="IPR036873">
    <property type="entry name" value="Rhodanese-like_dom_sf"/>
</dbReference>
<dbReference type="PROSITE" id="PS50206">
    <property type="entry name" value="RHODANESE_3"/>
    <property type="match status" value="1"/>
</dbReference>
<dbReference type="Proteomes" id="UP000604481">
    <property type="component" value="Unassembled WGS sequence"/>
</dbReference>
<dbReference type="Pfam" id="PF00581">
    <property type="entry name" value="Rhodanese"/>
    <property type="match status" value="1"/>
</dbReference>
<proteinExistence type="predicted"/>
<dbReference type="SMART" id="SM00450">
    <property type="entry name" value="RHOD"/>
    <property type="match status" value="1"/>
</dbReference>
<dbReference type="SUPFAM" id="SSF52821">
    <property type="entry name" value="Rhodanese/Cell cycle control phosphatase"/>
    <property type="match status" value="1"/>
</dbReference>
<sequence>MQHLSPLELAEWLADESRSKPVLLDVREGWEVQHCALPGITHIPMGEIPARQLELDPDTPTVVICHHGVRSYQVAMFLERNGFETVINLTGGVAAWADEVEPAFPRY</sequence>
<accession>A0A8J7FN05</accession>
<dbReference type="RefSeq" id="WP_194115665.1">
    <property type="nucleotide sequence ID" value="NZ_JADFUA010000003.1"/>
</dbReference>
<dbReference type="Gene3D" id="3.40.250.10">
    <property type="entry name" value="Rhodanese-like domain"/>
    <property type="match status" value="1"/>
</dbReference>
<keyword evidence="3" id="KW-1185">Reference proteome</keyword>
<evidence type="ECO:0000313" key="2">
    <source>
        <dbReference type="EMBL" id="MBE9609149.1"/>
    </source>
</evidence>
<dbReference type="EMBL" id="JADFUA010000003">
    <property type="protein sequence ID" value="MBE9609149.1"/>
    <property type="molecule type" value="Genomic_DNA"/>
</dbReference>
<organism evidence="2 3">
    <name type="scientific">Chitinilyticum piscinae</name>
    <dbReference type="NCBI Taxonomy" id="2866724"/>
    <lineage>
        <taxon>Bacteria</taxon>
        <taxon>Pseudomonadati</taxon>
        <taxon>Pseudomonadota</taxon>
        <taxon>Betaproteobacteria</taxon>
        <taxon>Neisseriales</taxon>
        <taxon>Chitinibacteraceae</taxon>
        <taxon>Chitinilyticum</taxon>
    </lineage>
</organism>
<evidence type="ECO:0000313" key="3">
    <source>
        <dbReference type="Proteomes" id="UP000604481"/>
    </source>
</evidence>
<protein>
    <submittedName>
        <fullName evidence="2">Sulfurtransferase</fullName>
    </submittedName>
</protein>
<dbReference type="AlphaFoldDB" id="A0A8J7FN05"/>
<dbReference type="PANTHER" id="PTHR43031:SF17">
    <property type="entry name" value="SULFURTRANSFERASE YTWF-RELATED"/>
    <property type="match status" value="1"/>
</dbReference>
<reference evidence="2 3" key="1">
    <citation type="submission" date="2020-10" db="EMBL/GenBank/DDBJ databases">
        <title>The genome sequence of Chitinilyticum litopenaei 4Y14.</title>
        <authorList>
            <person name="Liu Y."/>
        </authorList>
    </citation>
    <scope>NUCLEOTIDE SEQUENCE [LARGE SCALE GENOMIC DNA]</scope>
    <source>
        <strain evidence="2 3">4Y14</strain>
    </source>
</reference>
<gene>
    <name evidence="2" type="ORF">INR99_07295</name>
</gene>
<evidence type="ECO:0000259" key="1">
    <source>
        <dbReference type="PROSITE" id="PS50206"/>
    </source>
</evidence>
<dbReference type="InterPro" id="IPR001763">
    <property type="entry name" value="Rhodanese-like_dom"/>
</dbReference>
<comment type="caution">
    <text evidence="2">The sequence shown here is derived from an EMBL/GenBank/DDBJ whole genome shotgun (WGS) entry which is preliminary data.</text>
</comment>
<feature type="domain" description="Rhodanese" evidence="1">
    <location>
        <begin position="17"/>
        <end position="105"/>
    </location>
</feature>